<dbReference type="Pfam" id="PF13466">
    <property type="entry name" value="STAS_2"/>
    <property type="match status" value="1"/>
</dbReference>
<gene>
    <name evidence="2" type="ORF">BGK67_01975</name>
</gene>
<dbReference type="AlphaFoldDB" id="A0A1E5PL66"/>
<organism evidence="2 3">
    <name type="scientific">Streptomyces subrutilus</name>
    <dbReference type="NCBI Taxonomy" id="36818"/>
    <lineage>
        <taxon>Bacteria</taxon>
        <taxon>Bacillati</taxon>
        <taxon>Actinomycetota</taxon>
        <taxon>Actinomycetes</taxon>
        <taxon>Kitasatosporales</taxon>
        <taxon>Streptomycetaceae</taxon>
        <taxon>Streptomyces</taxon>
    </lineage>
</organism>
<evidence type="ECO:0000259" key="1">
    <source>
        <dbReference type="PROSITE" id="PS50801"/>
    </source>
</evidence>
<evidence type="ECO:0000313" key="3">
    <source>
        <dbReference type="Proteomes" id="UP000095705"/>
    </source>
</evidence>
<dbReference type="Gene3D" id="3.30.750.24">
    <property type="entry name" value="STAS domain"/>
    <property type="match status" value="1"/>
</dbReference>
<keyword evidence="3" id="KW-1185">Reference proteome</keyword>
<dbReference type="OrthoDB" id="4243787at2"/>
<accession>A0A1E5PL66</accession>
<sequence length="112" mass="11902">MGRVFVESPTVTVRSEADGVYVVACKGEFDQDTVGVLADACDGEASGASLLVVDVAGVLFADSAFLNVLIRLRNTRRLVLAGPVPHQLHRLLELTGALALFEFREEDSAQAG</sequence>
<dbReference type="CDD" id="cd07043">
    <property type="entry name" value="STAS_anti-anti-sigma_factors"/>
    <property type="match status" value="1"/>
</dbReference>
<name>A0A1E5PL66_9ACTN</name>
<dbReference type="InterPro" id="IPR036513">
    <property type="entry name" value="STAS_dom_sf"/>
</dbReference>
<comment type="caution">
    <text evidence="2">The sequence shown here is derived from an EMBL/GenBank/DDBJ whole genome shotgun (WGS) entry which is preliminary data.</text>
</comment>
<dbReference type="PROSITE" id="PS50801">
    <property type="entry name" value="STAS"/>
    <property type="match status" value="1"/>
</dbReference>
<evidence type="ECO:0000313" key="2">
    <source>
        <dbReference type="EMBL" id="OEJ30285.1"/>
    </source>
</evidence>
<dbReference type="Proteomes" id="UP000095705">
    <property type="component" value="Unassembled WGS sequence"/>
</dbReference>
<dbReference type="EMBL" id="MEHK01000001">
    <property type="protein sequence ID" value="OEJ30285.1"/>
    <property type="molecule type" value="Genomic_DNA"/>
</dbReference>
<dbReference type="STRING" id="36818.BGK67_01975"/>
<reference evidence="2 3" key="1">
    <citation type="submission" date="2016-08" db="EMBL/GenBank/DDBJ databases">
        <title>The complete genome of Streptomyces subrutilus 10-1-1.</title>
        <authorList>
            <person name="Chen X."/>
        </authorList>
    </citation>
    <scope>NUCLEOTIDE SEQUENCE [LARGE SCALE GENOMIC DNA]</scope>
    <source>
        <strain evidence="2 3">10-1-1</strain>
    </source>
</reference>
<proteinExistence type="predicted"/>
<feature type="domain" description="STAS" evidence="1">
    <location>
        <begin position="18"/>
        <end position="112"/>
    </location>
</feature>
<protein>
    <recommendedName>
        <fullName evidence="1">STAS domain-containing protein</fullName>
    </recommendedName>
</protein>
<dbReference type="InterPro" id="IPR002645">
    <property type="entry name" value="STAS_dom"/>
</dbReference>
<dbReference type="SUPFAM" id="SSF52091">
    <property type="entry name" value="SpoIIaa-like"/>
    <property type="match status" value="1"/>
</dbReference>
<dbReference type="InterPro" id="IPR058548">
    <property type="entry name" value="MlaB-like_STAS"/>
</dbReference>